<accession>A0ABD0NJ92</accession>
<protein>
    <submittedName>
        <fullName evidence="1">Uncharacterized protein</fullName>
    </submittedName>
</protein>
<reference evidence="1 2" key="1">
    <citation type="submission" date="2024-05" db="EMBL/GenBank/DDBJ databases">
        <title>Genome sequencing and assembly of Indian major carp, Cirrhinus mrigala (Hamilton, 1822).</title>
        <authorList>
            <person name="Mohindra V."/>
            <person name="Chowdhury L.M."/>
            <person name="Lal K."/>
            <person name="Jena J.K."/>
        </authorList>
    </citation>
    <scope>NUCLEOTIDE SEQUENCE [LARGE SCALE GENOMIC DNA]</scope>
    <source>
        <strain evidence="1">CM1030</strain>
        <tissue evidence="1">Blood</tissue>
    </source>
</reference>
<keyword evidence="2" id="KW-1185">Reference proteome</keyword>
<comment type="caution">
    <text evidence="1">The sequence shown here is derived from an EMBL/GenBank/DDBJ whole genome shotgun (WGS) entry which is preliminary data.</text>
</comment>
<evidence type="ECO:0000313" key="2">
    <source>
        <dbReference type="Proteomes" id="UP001529510"/>
    </source>
</evidence>
<feature type="non-terminal residue" evidence="1">
    <location>
        <position position="196"/>
    </location>
</feature>
<dbReference type="AlphaFoldDB" id="A0ABD0NJ92"/>
<dbReference type="Proteomes" id="UP001529510">
    <property type="component" value="Unassembled WGS sequence"/>
</dbReference>
<proteinExistence type="predicted"/>
<organism evidence="1 2">
    <name type="scientific">Cirrhinus mrigala</name>
    <name type="common">Mrigala</name>
    <dbReference type="NCBI Taxonomy" id="683832"/>
    <lineage>
        <taxon>Eukaryota</taxon>
        <taxon>Metazoa</taxon>
        <taxon>Chordata</taxon>
        <taxon>Craniata</taxon>
        <taxon>Vertebrata</taxon>
        <taxon>Euteleostomi</taxon>
        <taxon>Actinopterygii</taxon>
        <taxon>Neopterygii</taxon>
        <taxon>Teleostei</taxon>
        <taxon>Ostariophysi</taxon>
        <taxon>Cypriniformes</taxon>
        <taxon>Cyprinidae</taxon>
        <taxon>Labeoninae</taxon>
        <taxon>Labeonini</taxon>
        <taxon>Cirrhinus</taxon>
    </lineage>
</organism>
<name>A0ABD0NJ92_CIRMR</name>
<gene>
    <name evidence="1" type="ORF">M9458_045001</name>
</gene>
<evidence type="ECO:0000313" key="1">
    <source>
        <dbReference type="EMBL" id="KAL0161276.1"/>
    </source>
</evidence>
<sequence>MAYWILSLGPFPDPNLMAAGAKLHEVQPQPLIALVLDGLSELTPSKFGPVSRGSPMSYHCPPETSSDVTLHHLAPEFPALPLPLDRAFSNLSFVPTLHQQLHLQSLQVSPQMASEIENGTRQQSRCPAWAQLCQPRLTASRFQEACASWEGNVDPEAAAKALAGQMIRGSKRQTPAMLQVLSNYAKLKQVNVMPVG</sequence>
<dbReference type="EMBL" id="JAMKFB020000022">
    <property type="protein sequence ID" value="KAL0161276.1"/>
    <property type="molecule type" value="Genomic_DNA"/>
</dbReference>